<keyword evidence="1" id="KW-0812">Transmembrane</keyword>
<organism evidence="2 3">
    <name type="scientific">Sphingobium indicum F2</name>
    <dbReference type="NCBI Taxonomy" id="1450518"/>
    <lineage>
        <taxon>Bacteria</taxon>
        <taxon>Pseudomonadati</taxon>
        <taxon>Pseudomonadota</taxon>
        <taxon>Alphaproteobacteria</taxon>
        <taxon>Sphingomonadales</taxon>
        <taxon>Sphingomonadaceae</taxon>
        <taxon>Sphingobium</taxon>
    </lineage>
</organism>
<proteinExistence type="predicted"/>
<feature type="transmembrane region" description="Helical" evidence="1">
    <location>
        <begin position="7"/>
        <end position="30"/>
    </location>
</feature>
<protein>
    <submittedName>
        <fullName evidence="2">Uncharacterized protein</fullName>
    </submittedName>
</protein>
<evidence type="ECO:0000313" key="3">
    <source>
        <dbReference type="Proteomes" id="UP000028135"/>
    </source>
</evidence>
<evidence type="ECO:0000313" key="2">
    <source>
        <dbReference type="EMBL" id="KER38084.1"/>
    </source>
</evidence>
<accession>A0A8E0WVE6</accession>
<comment type="caution">
    <text evidence="2">The sequence shown here is derived from an EMBL/GenBank/DDBJ whole genome shotgun (WGS) entry which is preliminary data.</text>
</comment>
<dbReference type="Proteomes" id="UP000028135">
    <property type="component" value="Unassembled WGS sequence"/>
</dbReference>
<reference evidence="2 3" key="1">
    <citation type="submission" date="2014-05" db="EMBL/GenBank/DDBJ databases">
        <title>Genome Announcement of Sphingobium lucknowense F2.</title>
        <authorList>
            <person name="Lal R."/>
            <person name="Negi V."/>
            <person name="Lata P."/>
            <person name="Sangwan N."/>
            <person name="Gupta S.K."/>
            <person name="Rao D.L.N."/>
            <person name="Das S."/>
        </authorList>
    </citation>
    <scope>NUCLEOTIDE SEQUENCE [LARGE SCALE GENOMIC DNA]</scope>
    <source>
        <strain evidence="2 3">F2</strain>
    </source>
</reference>
<feature type="transmembrane region" description="Helical" evidence="1">
    <location>
        <begin position="67"/>
        <end position="89"/>
    </location>
</feature>
<dbReference type="EMBL" id="JANF02000004">
    <property type="protein sequence ID" value="KER38084.1"/>
    <property type="molecule type" value="Genomic_DNA"/>
</dbReference>
<dbReference type="RefSeq" id="WP_020820618.1">
    <property type="nucleotide sequence ID" value="NZ_JANF02000004.1"/>
</dbReference>
<sequence>MRGWTFLLGGLILWAVHFFTLYAIASIFLTTPLARGLTMLVTLACLAVGGLLFARMRQSDTPTAMDAWMRSVALCGIGLAAIAIIWQALPALLA</sequence>
<feature type="transmembrane region" description="Helical" evidence="1">
    <location>
        <begin position="36"/>
        <end position="55"/>
    </location>
</feature>
<dbReference type="AlphaFoldDB" id="A0A8E0WVE6"/>
<evidence type="ECO:0000256" key="1">
    <source>
        <dbReference type="SAM" id="Phobius"/>
    </source>
</evidence>
<keyword evidence="1" id="KW-0472">Membrane</keyword>
<keyword evidence="1" id="KW-1133">Transmembrane helix</keyword>
<gene>
    <name evidence="2" type="ORF">AL00_01770</name>
</gene>
<name>A0A8E0WVE6_9SPHN</name>